<evidence type="ECO:0000313" key="2">
    <source>
        <dbReference type="Proteomes" id="UP000284543"/>
    </source>
</evidence>
<accession>A0A412Z7Z5</accession>
<dbReference type="AlphaFoldDB" id="A0A412Z7Z5"/>
<sequence>MIFSAEFESSPPLSGRMGPIYHIRSKNKRRQKKAWGAKIMAKTAAKTMGQTKIKYNIVVNAG</sequence>
<evidence type="ECO:0000313" key="1">
    <source>
        <dbReference type="EMBL" id="RGV76164.1"/>
    </source>
</evidence>
<name>A0A412Z7Z5_9FIRM</name>
<reference evidence="1 2" key="1">
    <citation type="submission" date="2018-08" db="EMBL/GenBank/DDBJ databases">
        <title>A genome reference for cultivated species of the human gut microbiota.</title>
        <authorList>
            <person name="Zou Y."/>
            <person name="Xue W."/>
            <person name="Luo G."/>
        </authorList>
    </citation>
    <scope>NUCLEOTIDE SEQUENCE [LARGE SCALE GENOMIC DNA]</scope>
    <source>
        <strain evidence="1 2">AF14-18</strain>
    </source>
</reference>
<gene>
    <name evidence="1" type="ORF">DWW02_12395</name>
</gene>
<proteinExistence type="predicted"/>
<dbReference type="RefSeq" id="WP_118018664.1">
    <property type="nucleotide sequence ID" value="NZ_CAUHGS010000003.1"/>
</dbReference>
<comment type="caution">
    <text evidence="1">The sequence shown here is derived from an EMBL/GenBank/DDBJ whole genome shotgun (WGS) entry which is preliminary data.</text>
</comment>
<dbReference type="EMBL" id="QRZM01000004">
    <property type="protein sequence ID" value="RGV76164.1"/>
    <property type="molecule type" value="Genomic_DNA"/>
</dbReference>
<protein>
    <submittedName>
        <fullName evidence="1">Uncharacterized protein</fullName>
    </submittedName>
</protein>
<dbReference type="Proteomes" id="UP000284543">
    <property type="component" value="Unassembled WGS sequence"/>
</dbReference>
<organism evidence="1 2">
    <name type="scientific">Enterocloster bolteae</name>
    <dbReference type="NCBI Taxonomy" id="208479"/>
    <lineage>
        <taxon>Bacteria</taxon>
        <taxon>Bacillati</taxon>
        <taxon>Bacillota</taxon>
        <taxon>Clostridia</taxon>
        <taxon>Lachnospirales</taxon>
        <taxon>Lachnospiraceae</taxon>
        <taxon>Enterocloster</taxon>
    </lineage>
</organism>